<reference evidence="1 2" key="1">
    <citation type="submission" date="2018-07" db="EMBL/GenBank/DDBJ databases">
        <title>A high quality draft genome assembly of the barn swallow (H. rustica rustica).</title>
        <authorList>
            <person name="Formenti G."/>
            <person name="Chiara M."/>
            <person name="Poveda L."/>
            <person name="Francoijs K.-J."/>
            <person name="Bonisoli-Alquati A."/>
            <person name="Canova L."/>
            <person name="Gianfranceschi L."/>
            <person name="Horner D.S."/>
            <person name="Saino N."/>
        </authorList>
    </citation>
    <scope>NUCLEOTIDE SEQUENCE [LARGE SCALE GENOMIC DNA]</scope>
    <source>
        <strain evidence="1">Chelidonia</strain>
        <tissue evidence="1">Blood</tissue>
    </source>
</reference>
<accession>A0A3M0JD15</accession>
<dbReference type="Proteomes" id="UP000269221">
    <property type="component" value="Unassembled WGS sequence"/>
</dbReference>
<proteinExistence type="predicted"/>
<dbReference type="OrthoDB" id="416454at2759"/>
<sequence length="143" mass="15400">MCPVVLGRAALGTVRASSGEGPPDGESGVRGADVGTGIVHTFVGNMDSGIELTLSRFAKDTKLCGTVSTLEGRDLDRLERWVHVNLTKVSKAKCKVLHLVQGNPKKSVEGRLELDDLSGPFQLKSFYDSVIIEKDCCSLLREI</sequence>
<gene>
    <name evidence="1" type="ORF">DUI87_24957</name>
</gene>
<evidence type="ECO:0000313" key="2">
    <source>
        <dbReference type="Proteomes" id="UP000269221"/>
    </source>
</evidence>
<dbReference type="AlphaFoldDB" id="A0A3M0JD15"/>
<dbReference type="EMBL" id="QRBI01000152">
    <property type="protein sequence ID" value="RMB98738.1"/>
    <property type="molecule type" value="Genomic_DNA"/>
</dbReference>
<name>A0A3M0JD15_HIRRU</name>
<evidence type="ECO:0000313" key="1">
    <source>
        <dbReference type="EMBL" id="RMB98738.1"/>
    </source>
</evidence>
<dbReference type="STRING" id="333673.A0A3M0JD15"/>
<keyword evidence="2" id="KW-1185">Reference proteome</keyword>
<evidence type="ECO:0008006" key="3">
    <source>
        <dbReference type="Google" id="ProtNLM"/>
    </source>
</evidence>
<protein>
    <recommendedName>
        <fullName evidence="3">Rna-directed dna polymerase from mobile element jockey-like</fullName>
    </recommendedName>
</protein>
<organism evidence="1 2">
    <name type="scientific">Hirundo rustica rustica</name>
    <dbReference type="NCBI Taxonomy" id="333673"/>
    <lineage>
        <taxon>Eukaryota</taxon>
        <taxon>Metazoa</taxon>
        <taxon>Chordata</taxon>
        <taxon>Craniata</taxon>
        <taxon>Vertebrata</taxon>
        <taxon>Euteleostomi</taxon>
        <taxon>Archelosauria</taxon>
        <taxon>Archosauria</taxon>
        <taxon>Dinosauria</taxon>
        <taxon>Saurischia</taxon>
        <taxon>Theropoda</taxon>
        <taxon>Coelurosauria</taxon>
        <taxon>Aves</taxon>
        <taxon>Neognathae</taxon>
        <taxon>Neoaves</taxon>
        <taxon>Telluraves</taxon>
        <taxon>Australaves</taxon>
        <taxon>Passeriformes</taxon>
        <taxon>Sylvioidea</taxon>
        <taxon>Hirundinidae</taxon>
        <taxon>Hirundo</taxon>
    </lineage>
</organism>
<comment type="caution">
    <text evidence="1">The sequence shown here is derived from an EMBL/GenBank/DDBJ whole genome shotgun (WGS) entry which is preliminary data.</text>
</comment>